<comment type="caution">
    <text evidence="2">The sequence shown here is derived from an EMBL/GenBank/DDBJ whole genome shotgun (WGS) entry which is preliminary data.</text>
</comment>
<sequence>LDLQEKLSRLKEISSTPQLETLSEKLSRLKEISSTPQPETLSEKTESIYTPPPRNRGFDFE</sequence>
<dbReference type="AlphaFoldDB" id="A0A371YJ62"/>
<organism evidence="2 3">
    <name type="scientific">Acinetobacter sichuanensis</name>
    <dbReference type="NCBI Taxonomy" id="2136183"/>
    <lineage>
        <taxon>Bacteria</taxon>
        <taxon>Pseudomonadati</taxon>
        <taxon>Pseudomonadota</taxon>
        <taxon>Gammaproteobacteria</taxon>
        <taxon>Moraxellales</taxon>
        <taxon>Moraxellaceae</taxon>
        <taxon>Acinetobacter</taxon>
    </lineage>
</organism>
<accession>A0A371YJ62</accession>
<dbReference type="RefSeq" id="WP_407641434.1">
    <property type="nucleotide sequence ID" value="NZ_PYIX02000086.1"/>
</dbReference>
<dbReference type="Proteomes" id="UP000240957">
    <property type="component" value="Unassembled WGS sequence"/>
</dbReference>
<gene>
    <name evidence="2" type="ORF">C9E89_021425</name>
</gene>
<proteinExistence type="predicted"/>
<evidence type="ECO:0000256" key="1">
    <source>
        <dbReference type="SAM" id="MobiDB-lite"/>
    </source>
</evidence>
<protein>
    <submittedName>
        <fullName evidence="2">Uncharacterized protein</fullName>
    </submittedName>
</protein>
<reference evidence="2 3" key="1">
    <citation type="submission" date="2018-08" db="EMBL/GenBank/DDBJ databases">
        <title>The draft genome of Acinetobacter sichuanensis strain WCHAc060041.</title>
        <authorList>
            <person name="Qin J."/>
            <person name="Feng Y."/>
            <person name="Zong Z."/>
        </authorList>
    </citation>
    <scope>NUCLEOTIDE SEQUENCE [LARGE SCALE GENOMIC DNA]</scope>
    <source>
        <strain evidence="2 3">WCHAc060041</strain>
    </source>
</reference>
<feature type="region of interest" description="Disordered" evidence="1">
    <location>
        <begin position="27"/>
        <end position="61"/>
    </location>
</feature>
<feature type="non-terminal residue" evidence="2">
    <location>
        <position position="1"/>
    </location>
</feature>
<dbReference type="EMBL" id="PYIX02000086">
    <property type="protein sequence ID" value="RFC81513.1"/>
    <property type="molecule type" value="Genomic_DNA"/>
</dbReference>
<name>A0A371YJ62_9GAMM</name>
<evidence type="ECO:0000313" key="2">
    <source>
        <dbReference type="EMBL" id="RFC81513.1"/>
    </source>
</evidence>
<evidence type="ECO:0000313" key="3">
    <source>
        <dbReference type="Proteomes" id="UP000240957"/>
    </source>
</evidence>